<dbReference type="STRING" id="485916.Dtox_1347"/>
<keyword evidence="4 5" id="KW-0067">ATP-binding</keyword>
<dbReference type="SMART" id="SM00491">
    <property type="entry name" value="HELICc2"/>
    <property type="match status" value="1"/>
</dbReference>
<keyword evidence="8" id="KW-1185">Reference proteome</keyword>
<dbReference type="AlphaFoldDB" id="C8W6D5"/>
<name>C8W6D5_DESAS</name>
<dbReference type="EMBL" id="CP001720">
    <property type="protein sequence ID" value="ACV62224.1"/>
    <property type="molecule type" value="Genomic_DNA"/>
</dbReference>
<comment type="function">
    <text evidence="5">3'-5' exonuclease.</text>
</comment>
<dbReference type="Pfam" id="PF00929">
    <property type="entry name" value="RNase_T"/>
    <property type="match status" value="1"/>
</dbReference>
<proteinExistence type="inferred from homology"/>
<dbReference type="InterPro" id="IPR006310">
    <property type="entry name" value="DinG"/>
</dbReference>
<dbReference type="InterPro" id="IPR027417">
    <property type="entry name" value="P-loop_NTPase"/>
</dbReference>
<evidence type="ECO:0000256" key="3">
    <source>
        <dbReference type="ARBA" id="ARBA00022801"/>
    </source>
</evidence>
<comment type="similarity">
    <text evidence="5">Belongs to the helicase family. DinG subfamily. Type 2 sub-subfamily.</text>
</comment>
<dbReference type="GO" id="GO:0003678">
    <property type="term" value="F:DNA helicase activity"/>
    <property type="evidence" value="ECO:0007669"/>
    <property type="project" value="TreeGrafter"/>
</dbReference>
<dbReference type="CDD" id="cd06127">
    <property type="entry name" value="DEDDh"/>
    <property type="match status" value="1"/>
</dbReference>
<dbReference type="InterPro" id="IPR045028">
    <property type="entry name" value="DinG/Rad3-like"/>
</dbReference>
<protein>
    <recommendedName>
        <fullName evidence="5">3'-5' exonuclease DinG</fullName>
        <ecNumber evidence="5">3.1.-.-</ecNumber>
    </recommendedName>
</protein>
<dbReference type="Gene3D" id="3.40.50.300">
    <property type="entry name" value="P-loop containing nucleotide triphosphate hydrolases"/>
    <property type="match status" value="2"/>
</dbReference>
<dbReference type="PANTHER" id="PTHR11472">
    <property type="entry name" value="DNA REPAIR DEAD HELICASE RAD3/XP-D SUBFAMILY MEMBER"/>
    <property type="match status" value="1"/>
</dbReference>
<dbReference type="GO" id="GO:0006139">
    <property type="term" value="P:nucleobase-containing compound metabolic process"/>
    <property type="evidence" value="ECO:0007669"/>
    <property type="project" value="InterPro"/>
</dbReference>
<accession>C8W6D5</accession>
<feature type="binding site" evidence="5">
    <location>
        <begin position="296"/>
        <end position="303"/>
    </location>
    <ligand>
        <name>ATP</name>
        <dbReference type="ChEBI" id="CHEBI:30616"/>
    </ligand>
</feature>
<dbReference type="InterPro" id="IPR013520">
    <property type="entry name" value="Ribonucl_H"/>
</dbReference>
<dbReference type="InterPro" id="IPR036397">
    <property type="entry name" value="RNaseH_sf"/>
</dbReference>
<dbReference type="Pfam" id="PF13307">
    <property type="entry name" value="Helicase_C_2"/>
    <property type="match status" value="1"/>
</dbReference>
<dbReference type="eggNOG" id="COG1199">
    <property type="taxonomic scope" value="Bacteria"/>
</dbReference>
<dbReference type="GO" id="GO:0003676">
    <property type="term" value="F:nucleic acid binding"/>
    <property type="evidence" value="ECO:0007669"/>
    <property type="project" value="InterPro"/>
</dbReference>
<evidence type="ECO:0000256" key="4">
    <source>
        <dbReference type="ARBA" id="ARBA00022840"/>
    </source>
</evidence>
<dbReference type="GO" id="GO:0005524">
    <property type="term" value="F:ATP binding"/>
    <property type="evidence" value="ECO:0007669"/>
    <property type="project" value="UniProtKB-UniRule"/>
</dbReference>
<dbReference type="GO" id="GO:0016818">
    <property type="term" value="F:hydrolase activity, acting on acid anhydrides, in phosphorus-containing anhydrides"/>
    <property type="evidence" value="ECO:0007669"/>
    <property type="project" value="InterPro"/>
</dbReference>
<evidence type="ECO:0000313" key="7">
    <source>
        <dbReference type="EMBL" id="ACV62224.1"/>
    </source>
</evidence>
<feature type="domain" description="Helicase ATP-binding" evidence="6">
    <location>
        <begin position="261"/>
        <end position="543"/>
    </location>
</feature>
<dbReference type="SUPFAM" id="SSF52540">
    <property type="entry name" value="P-loop containing nucleoside triphosphate hydrolases"/>
    <property type="match status" value="2"/>
</dbReference>
<keyword evidence="1 5" id="KW-0540">Nuclease</keyword>
<organism evidence="7 8">
    <name type="scientific">Desulfofarcimen acetoxidans (strain ATCC 49208 / DSM 771 / KCTC 5769 / VKM B-1644 / 5575)</name>
    <name type="common">Desulfotomaculum acetoxidans</name>
    <dbReference type="NCBI Taxonomy" id="485916"/>
    <lineage>
        <taxon>Bacteria</taxon>
        <taxon>Bacillati</taxon>
        <taxon>Bacillota</taxon>
        <taxon>Clostridia</taxon>
        <taxon>Eubacteriales</taxon>
        <taxon>Peptococcaceae</taxon>
        <taxon>Desulfofarcimen</taxon>
    </lineage>
</organism>
<dbReference type="eggNOG" id="COG0847">
    <property type="taxonomic scope" value="Bacteria"/>
</dbReference>
<keyword evidence="3 5" id="KW-0378">Hydrolase</keyword>
<dbReference type="KEGG" id="dae:Dtox_1347"/>
<dbReference type="Gene3D" id="3.30.420.10">
    <property type="entry name" value="Ribonuclease H-like superfamily/Ribonuclease H"/>
    <property type="match status" value="1"/>
</dbReference>
<dbReference type="InterPro" id="IPR012337">
    <property type="entry name" value="RNaseH-like_sf"/>
</dbReference>
<dbReference type="HAMAP" id="MF_02206">
    <property type="entry name" value="DinG_exonucl"/>
    <property type="match status" value="1"/>
</dbReference>
<evidence type="ECO:0000256" key="5">
    <source>
        <dbReference type="HAMAP-Rule" id="MF_02206"/>
    </source>
</evidence>
<dbReference type="PROSITE" id="PS51193">
    <property type="entry name" value="HELICASE_ATP_BIND_2"/>
    <property type="match status" value="1"/>
</dbReference>
<gene>
    <name evidence="5" type="primary">dinG</name>
    <name evidence="7" type="ordered locus">Dtox_1347</name>
</gene>
<dbReference type="InterPro" id="IPR014013">
    <property type="entry name" value="Helic_SF1/SF2_ATP-bd_DinG/Rad3"/>
</dbReference>
<dbReference type="SUPFAM" id="SSF53098">
    <property type="entry name" value="Ribonuclease H-like"/>
    <property type="match status" value="1"/>
</dbReference>
<dbReference type="InterPro" id="IPR006555">
    <property type="entry name" value="ATP-dep_Helicase_C"/>
</dbReference>
<evidence type="ECO:0000256" key="1">
    <source>
        <dbReference type="ARBA" id="ARBA00022722"/>
    </source>
</evidence>
<evidence type="ECO:0000256" key="2">
    <source>
        <dbReference type="ARBA" id="ARBA00022741"/>
    </source>
</evidence>
<reference evidence="7 8" key="1">
    <citation type="journal article" date="2009" name="Stand. Genomic Sci.">
        <title>Complete genome sequence of Desulfotomaculum acetoxidans type strain (5575).</title>
        <authorList>
            <person name="Spring S."/>
            <person name="Lapidus A."/>
            <person name="Schroder M."/>
            <person name="Gleim D."/>
            <person name="Sims D."/>
            <person name="Meincke L."/>
            <person name="Glavina Del Rio T."/>
            <person name="Tice H."/>
            <person name="Copeland A."/>
            <person name="Cheng J.F."/>
            <person name="Lucas S."/>
            <person name="Chen F."/>
            <person name="Nolan M."/>
            <person name="Bruce D."/>
            <person name="Goodwin L."/>
            <person name="Pitluck S."/>
            <person name="Ivanova N."/>
            <person name="Mavromatis K."/>
            <person name="Mikhailova N."/>
            <person name="Pati A."/>
            <person name="Chen A."/>
            <person name="Palaniappan K."/>
            <person name="Land M."/>
            <person name="Hauser L."/>
            <person name="Chang Y.J."/>
            <person name="Jeffries C.D."/>
            <person name="Chain P."/>
            <person name="Saunders E."/>
            <person name="Brettin T."/>
            <person name="Detter J.C."/>
            <person name="Goker M."/>
            <person name="Bristow J."/>
            <person name="Eisen J.A."/>
            <person name="Markowitz V."/>
            <person name="Hugenholtz P."/>
            <person name="Kyrpides N.C."/>
            <person name="Klenk H.P."/>
            <person name="Han C."/>
        </authorList>
    </citation>
    <scope>NUCLEOTIDE SEQUENCE [LARGE SCALE GENOMIC DNA]</scope>
    <source>
        <strain evidence="8">ATCC 49208 / DSM 771 / VKM B-1644</strain>
    </source>
</reference>
<evidence type="ECO:0000259" key="6">
    <source>
        <dbReference type="PROSITE" id="PS51193"/>
    </source>
</evidence>
<keyword evidence="5 7" id="KW-0269">Exonuclease</keyword>
<keyword evidence="2 5" id="KW-0547">Nucleotide-binding</keyword>
<sequence>MLENFVVAHIITTGNDPLKEDVIETSLVRVSGSQIAETISFYSKPARKLPVRVKNITGLSDETLADKPFFNELLPEILSFIGASTLVSCEADLIYIFFSAAAGYPLPNLCLDVVQLAQILYPTLINYRLANLYEYLFNTDDILSSSDNILAGEMALLTARVFLKLREGFRGMEPELLVKLNNILNKTPESPLINFMQGLTAGVVKNYFLSGRPLVGTDLQTNAVLEDEQSSFFESSNETVQVYVSNLNQKQVVDILGPEGELAKQHPHYEHRPQQLQMSVAVAQTLNKQSLLLTEAGTGTGKSMAYLVPAVLWSAQNRERVVVSTHTINLQEQLWFKDIPMLQQMFGKSFRAALVKGRQNYLCLSRWSEVFSSTDNHSRWEALFYSRILVWLTKTQTGDRSEINLNGAEYDYWSKISADSDRCKGNQCHWFQKACFVSRAKKTAENSDLIIINHSLLCSDLQVENRILPSYGPLVIDEAHHLENVATEHFGYMISESSIKRWLESTDKLAIKLSHNPAAEANNNFDQKIYAVRKSVEDIRHASGVYFNLLRTEHSINDYAEEPVEAANQNAGGLCVSRLYKEAGQEQLLVEEDNLLTGFKILMDNLKKIMLKLEIWAAQYEKWVNTAKIFSLHLNLGTQLFASIEFILTHSDPNFVYWMEKNYFQSNTYITLRSSPIDIGKLLYEKLFASKKAVILTSATLSIAGSFDYFKERVGLNLYTEEISELQIDSPFNYGKQAKLFLTSDLPSQNEVPEQFYHTELANIIEKLVNVSQGKTLVLFTSHRSLKQTYLRLKPVLEDKEILLLGHNIDGSRSALIEEFVRNKKAVLFGTASFWEGIDIPGDSLSSVIIVKLPFWAPSIPIIEARLESLIKQGKNGFWEFSLPQAVIRFKQGFGRLIRSSRDYGAVIVLDKRIIQKKYGRYFLNSLPLKHHQRGDMENLLTQMTDWLGKKKSTVKI</sequence>
<dbReference type="RefSeq" id="WP_015756939.1">
    <property type="nucleotide sequence ID" value="NC_013216.1"/>
</dbReference>
<dbReference type="HOGENOM" id="CLU_012117_1_0_9"/>
<dbReference type="Proteomes" id="UP000002217">
    <property type="component" value="Chromosome"/>
</dbReference>
<dbReference type="SMART" id="SM00479">
    <property type="entry name" value="EXOIII"/>
    <property type="match status" value="1"/>
</dbReference>
<dbReference type="GO" id="GO:0008408">
    <property type="term" value="F:3'-5' exonuclease activity"/>
    <property type="evidence" value="ECO:0007669"/>
    <property type="project" value="UniProtKB-UniRule"/>
</dbReference>
<evidence type="ECO:0000313" key="8">
    <source>
        <dbReference type="Proteomes" id="UP000002217"/>
    </source>
</evidence>
<dbReference type="PANTHER" id="PTHR11472:SF34">
    <property type="entry name" value="REGULATOR OF TELOMERE ELONGATION HELICASE 1"/>
    <property type="match status" value="1"/>
</dbReference>
<feature type="short sequence motif" description="DEAH box" evidence="5">
    <location>
        <begin position="477"/>
        <end position="480"/>
    </location>
</feature>
<dbReference type="OrthoDB" id="9803913at2"/>
<dbReference type="EC" id="3.1.-.-" evidence="5"/>